<dbReference type="InterPro" id="IPR006104">
    <property type="entry name" value="Glyco_hydro_2_N"/>
</dbReference>
<dbReference type="InterPro" id="IPR017853">
    <property type="entry name" value="GH"/>
</dbReference>
<dbReference type="SUPFAM" id="SSF51445">
    <property type="entry name" value="(Trans)glycosidases"/>
    <property type="match status" value="1"/>
</dbReference>
<evidence type="ECO:0000256" key="4">
    <source>
        <dbReference type="ARBA" id="ARBA00011245"/>
    </source>
</evidence>
<dbReference type="Gene3D" id="2.60.120.260">
    <property type="entry name" value="Galactose-binding domain-like"/>
    <property type="match status" value="1"/>
</dbReference>
<protein>
    <recommendedName>
        <fullName evidence="5">beta-galactosidase</fullName>
        <ecNumber evidence="5">3.2.1.23</ecNumber>
    </recommendedName>
    <alternativeName>
        <fullName evidence="9">Lactase</fullName>
    </alternativeName>
</protein>
<evidence type="ECO:0000259" key="11">
    <source>
        <dbReference type="Pfam" id="PF02836"/>
    </source>
</evidence>
<feature type="domain" description="Glycoside hydrolase family 2 immunoglobulin-like beta-sandwich" evidence="10">
    <location>
        <begin position="199"/>
        <end position="291"/>
    </location>
</feature>
<feature type="domain" description="Beta galactosidase small chain/" evidence="13">
    <location>
        <begin position="735"/>
        <end position="859"/>
    </location>
</feature>
<dbReference type="InterPro" id="IPR050347">
    <property type="entry name" value="Bact_Beta-galactosidase"/>
</dbReference>
<comment type="cofactor">
    <cofactor evidence="2">
        <name>Ca(2+)</name>
        <dbReference type="ChEBI" id="CHEBI:29108"/>
    </cofactor>
</comment>
<reference evidence="14 15" key="1">
    <citation type="submission" date="2018-09" db="EMBL/GenBank/DDBJ databases">
        <title>Genomic Encyclopedia of Archaeal and Bacterial Type Strains, Phase II (KMG-II): from individual species to whole genera.</title>
        <authorList>
            <person name="Goeker M."/>
        </authorList>
    </citation>
    <scope>NUCLEOTIDE SEQUENCE [LARGE SCALE GENOMIC DNA]</scope>
    <source>
        <strain evidence="14 15">DSM 27148</strain>
    </source>
</reference>
<proteinExistence type="inferred from homology"/>
<evidence type="ECO:0000256" key="6">
    <source>
        <dbReference type="ARBA" id="ARBA00022801"/>
    </source>
</evidence>
<dbReference type="PANTHER" id="PTHR46323:SF2">
    <property type="entry name" value="BETA-GALACTOSIDASE"/>
    <property type="match status" value="1"/>
</dbReference>
<dbReference type="PANTHER" id="PTHR46323">
    <property type="entry name" value="BETA-GALACTOSIDASE"/>
    <property type="match status" value="1"/>
</dbReference>
<dbReference type="OrthoDB" id="9801077at2"/>
<evidence type="ECO:0000256" key="7">
    <source>
        <dbReference type="ARBA" id="ARBA00022837"/>
    </source>
</evidence>
<feature type="domain" description="Glycoside hydrolase family 2 catalytic" evidence="11">
    <location>
        <begin position="294"/>
        <end position="515"/>
    </location>
</feature>
<comment type="caution">
    <text evidence="14">The sequence shown here is derived from an EMBL/GenBank/DDBJ whole genome shotgun (WGS) entry which is preliminary data.</text>
</comment>
<evidence type="ECO:0000313" key="14">
    <source>
        <dbReference type="EMBL" id="RKD90284.1"/>
    </source>
</evidence>
<dbReference type="InterPro" id="IPR014718">
    <property type="entry name" value="GH-type_carb-bd"/>
</dbReference>
<dbReference type="InterPro" id="IPR006101">
    <property type="entry name" value="Glyco_hydro_2"/>
</dbReference>
<dbReference type="Gene3D" id="2.60.40.10">
    <property type="entry name" value="Immunoglobulins"/>
    <property type="match status" value="1"/>
</dbReference>
<evidence type="ECO:0000256" key="5">
    <source>
        <dbReference type="ARBA" id="ARBA00012756"/>
    </source>
</evidence>
<evidence type="ECO:0000259" key="13">
    <source>
        <dbReference type="Pfam" id="PF02929"/>
    </source>
</evidence>
<dbReference type="EC" id="3.2.1.23" evidence="5"/>
<comment type="similarity">
    <text evidence="3">Belongs to the glycosyl hydrolase 2 family.</text>
</comment>
<dbReference type="InterPro" id="IPR004199">
    <property type="entry name" value="B-gal_small/dom_5"/>
</dbReference>
<dbReference type="EMBL" id="RAPN01000001">
    <property type="protein sequence ID" value="RKD90284.1"/>
    <property type="molecule type" value="Genomic_DNA"/>
</dbReference>
<accession>A0A419W4A0</accession>
<dbReference type="Gene3D" id="2.70.98.10">
    <property type="match status" value="1"/>
</dbReference>
<feature type="domain" description="Glycosyl hydrolases family 2 sugar binding" evidence="12">
    <location>
        <begin position="57"/>
        <end position="189"/>
    </location>
</feature>
<comment type="catalytic activity">
    <reaction evidence="1">
        <text>Hydrolysis of terminal non-reducing beta-D-galactose residues in beta-D-galactosides.</text>
        <dbReference type="EC" id="3.2.1.23"/>
    </reaction>
</comment>
<evidence type="ECO:0000256" key="8">
    <source>
        <dbReference type="ARBA" id="ARBA00023295"/>
    </source>
</evidence>
<dbReference type="Pfam" id="PF02836">
    <property type="entry name" value="Glyco_hydro_2_C"/>
    <property type="match status" value="1"/>
</dbReference>
<dbReference type="PRINTS" id="PR00132">
    <property type="entry name" value="GLHYDRLASE2"/>
</dbReference>
<dbReference type="GO" id="GO:0005990">
    <property type="term" value="P:lactose catabolic process"/>
    <property type="evidence" value="ECO:0007669"/>
    <property type="project" value="TreeGrafter"/>
</dbReference>
<evidence type="ECO:0000259" key="10">
    <source>
        <dbReference type="Pfam" id="PF00703"/>
    </source>
</evidence>
<evidence type="ECO:0000313" key="15">
    <source>
        <dbReference type="Proteomes" id="UP000283387"/>
    </source>
</evidence>
<dbReference type="Gene3D" id="3.20.20.80">
    <property type="entry name" value="Glycosidases"/>
    <property type="match status" value="1"/>
</dbReference>
<evidence type="ECO:0000259" key="12">
    <source>
        <dbReference type="Pfam" id="PF02837"/>
    </source>
</evidence>
<dbReference type="InterPro" id="IPR008979">
    <property type="entry name" value="Galactose-bd-like_sf"/>
</dbReference>
<dbReference type="InterPro" id="IPR011013">
    <property type="entry name" value="Gal_mutarotase_sf_dom"/>
</dbReference>
<dbReference type="Pfam" id="PF02929">
    <property type="entry name" value="Bgal_small_N"/>
    <property type="match status" value="1"/>
</dbReference>
<dbReference type="SUPFAM" id="SSF49785">
    <property type="entry name" value="Galactose-binding domain-like"/>
    <property type="match status" value="1"/>
</dbReference>
<dbReference type="GO" id="GO:0004565">
    <property type="term" value="F:beta-galactosidase activity"/>
    <property type="evidence" value="ECO:0007669"/>
    <property type="project" value="UniProtKB-EC"/>
</dbReference>
<dbReference type="AlphaFoldDB" id="A0A419W4A0"/>
<evidence type="ECO:0000256" key="1">
    <source>
        <dbReference type="ARBA" id="ARBA00001412"/>
    </source>
</evidence>
<dbReference type="Proteomes" id="UP000283387">
    <property type="component" value="Unassembled WGS sequence"/>
</dbReference>
<name>A0A419W4A0_9BACT</name>
<dbReference type="InterPro" id="IPR006102">
    <property type="entry name" value="Ig-like_GH2"/>
</dbReference>
<dbReference type="Pfam" id="PF00703">
    <property type="entry name" value="Glyco_hydro_2"/>
    <property type="match status" value="1"/>
</dbReference>
<keyword evidence="7" id="KW-0106">Calcium</keyword>
<dbReference type="Pfam" id="PF02837">
    <property type="entry name" value="Glyco_hydro_2_N"/>
    <property type="match status" value="1"/>
</dbReference>
<keyword evidence="8" id="KW-0326">Glycosidase</keyword>
<dbReference type="GO" id="GO:0009341">
    <property type="term" value="C:beta-galactosidase complex"/>
    <property type="evidence" value="ECO:0007669"/>
    <property type="project" value="InterPro"/>
</dbReference>
<evidence type="ECO:0000256" key="3">
    <source>
        <dbReference type="ARBA" id="ARBA00007401"/>
    </source>
</evidence>
<dbReference type="RefSeq" id="WP_120271706.1">
    <property type="nucleotide sequence ID" value="NZ_RAPN01000001.1"/>
</dbReference>
<organism evidence="14 15">
    <name type="scientific">Mangrovibacterium diazotrophicum</name>
    <dbReference type="NCBI Taxonomy" id="1261403"/>
    <lineage>
        <taxon>Bacteria</taxon>
        <taxon>Pseudomonadati</taxon>
        <taxon>Bacteroidota</taxon>
        <taxon>Bacteroidia</taxon>
        <taxon>Marinilabiliales</taxon>
        <taxon>Prolixibacteraceae</taxon>
        <taxon>Mangrovibacterium</taxon>
    </lineage>
</organism>
<sequence>MKLIAKIAFLLIVNVYIYFPGFSQTTQVKYLSGTGVDHPVEWEFYCTAGRNSGKWTKIEVPSCWEQQGFGKYDYGHAKDSVRGKEQGLYKYEFSVPSDWSKNQVDIVFRGSMTDTEVKINGKSAGAIHQGAFYEFRYNISKLLKYGQQNLLEVRVSKQSANESVNKAERHGDYWIFGGIFRPVFLEAKPVNNIQRVAIDAKGDGTFTADVFLAGNVKSGELRAQVLTLDNEEVGKSFSVPGEKGAAKVTLQSKLENIKSWNPEDPNLYQVKFELFSNGQPVHILTKRFGFRTIEVRQRDGIYVNGVKVKFKGVNRHTFRAEYGRASSKALSIEDVELIKSMNMNAVRMSHYPPDSHFLDVCDSLGLFVLDELTGWHATYDNVVGPKLVREMVTRDVNHPSIVMWDNGNEGGHNPNFDAYFNEYDIQKRVVIYPWMEHNGIATQHYRPYNYGAGTFWNSRLITMPTEFLHGMYDGGHGAGLYDYWEYIWNKPKAAGGFLWDLFDQGILRTDKDGEVYDTDGNHGADGIVGPKLEKEASYNAIKEIWSPVKLEEREITSGWDQKLGVENRYIYTNLQECQFSFKLQKLHLPNQMVIQTVEVGTIPAPDLAPGEKGQLEIPVPANWADFDVMEITATDRFGKELYTWNYPLLTASSMANRLMHQSPKTGKLELTDAGDKLLIRAGDVQFTIGKENGFLQHVENEKGVIPFTNGPDISAGVTAFKGLESKIFGKDSIAITCHFQTENADSSRMKEFIWTFYPNGWAKLHLYYFPPEYDKDFDYMGVNFSYPEALVTGVEWMGNGPYRVWKNRLQGAEFGVYQKDYNNTITGVSPLVYPEFKGYHANLYWARIQSKEQSFTVATSTDDVFLRLYTPADSEQYDKRVSPVFPKGDISFMQAIPPIGTKCNDPWNMGPSGQKNKFFDYGPFDNWKIRSQQMTLLFNFNSDQ</sequence>
<dbReference type="InterPro" id="IPR013783">
    <property type="entry name" value="Ig-like_fold"/>
</dbReference>
<evidence type="ECO:0000256" key="2">
    <source>
        <dbReference type="ARBA" id="ARBA00001913"/>
    </source>
</evidence>
<dbReference type="InterPro" id="IPR006103">
    <property type="entry name" value="Glyco_hydro_2_cat"/>
</dbReference>
<gene>
    <name evidence="14" type="ORF">BC643_0621</name>
</gene>
<dbReference type="SUPFAM" id="SSF74650">
    <property type="entry name" value="Galactose mutarotase-like"/>
    <property type="match status" value="1"/>
</dbReference>
<evidence type="ECO:0000256" key="9">
    <source>
        <dbReference type="ARBA" id="ARBA00032230"/>
    </source>
</evidence>
<comment type="subunit">
    <text evidence="4">Monomer.</text>
</comment>
<keyword evidence="6" id="KW-0378">Hydrolase</keyword>
<dbReference type="InterPro" id="IPR036156">
    <property type="entry name" value="Beta-gal/glucu_dom_sf"/>
</dbReference>
<keyword evidence="15" id="KW-1185">Reference proteome</keyword>
<dbReference type="SUPFAM" id="SSF49303">
    <property type="entry name" value="beta-Galactosidase/glucuronidase domain"/>
    <property type="match status" value="1"/>
</dbReference>
<dbReference type="GO" id="GO:0030246">
    <property type="term" value="F:carbohydrate binding"/>
    <property type="evidence" value="ECO:0007669"/>
    <property type="project" value="InterPro"/>
</dbReference>